<gene>
    <name evidence="1" type="ORF">NX720_00105</name>
</gene>
<dbReference type="Proteomes" id="UP001163255">
    <property type="component" value="Chromosome"/>
</dbReference>
<evidence type="ECO:0000313" key="2">
    <source>
        <dbReference type="Proteomes" id="UP001163255"/>
    </source>
</evidence>
<organism evidence="1 2">
    <name type="scientific">Endozoicomonas euniceicola</name>
    <dbReference type="NCBI Taxonomy" id="1234143"/>
    <lineage>
        <taxon>Bacteria</taxon>
        <taxon>Pseudomonadati</taxon>
        <taxon>Pseudomonadota</taxon>
        <taxon>Gammaproteobacteria</taxon>
        <taxon>Oceanospirillales</taxon>
        <taxon>Endozoicomonadaceae</taxon>
        <taxon>Endozoicomonas</taxon>
    </lineage>
</organism>
<protein>
    <submittedName>
        <fullName evidence="1">Uncharacterized protein</fullName>
    </submittedName>
</protein>
<accession>A0ABY6GWF1</accession>
<reference evidence="1" key="1">
    <citation type="submission" date="2022-10" db="EMBL/GenBank/DDBJ databases">
        <title>Completed Genome Sequence of two octocoral isolated bacterium, Endozoicomonas euniceicola EF212T and Endozoicomonas gorgoniicola PS125T.</title>
        <authorList>
            <person name="Chiou Y.-J."/>
            <person name="Chen Y.-H."/>
        </authorList>
    </citation>
    <scope>NUCLEOTIDE SEQUENCE</scope>
    <source>
        <strain evidence="1">EF212</strain>
    </source>
</reference>
<keyword evidence="2" id="KW-1185">Reference proteome</keyword>
<evidence type="ECO:0000313" key="1">
    <source>
        <dbReference type="EMBL" id="UYM16378.1"/>
    </source>
</evidence>
<dbReference type="EMBL" id="CP103300">
    <property type="protein sequence ID" value="UYM16378.1"/>
    <property type="molecule type" value="Genomic_DNA"/>
</dbReference>
<proteinExistence type="predicted"/>
<dbReference type="RefSeq" id="WP_262598674.1">
    <property type="nucleotide sequence ID" value="NZ_CP103300.1"/>
</dbReference>
<sequence>MKNYICVVVLFLGNYAFGYNDLPYPPQNNPPYPVQNNLPYPVVDSMPQPSTAMYPLTQCNIPPGTYRVDLINSLSTSDFFTNEAKLYIQVNNGGLLTILFKYTEFIGKQELYIITPYRNSFDLSNVCSGTQFNLSFDNIKFYDKRLKGNLKGNFIQDSQTKYLNVNGKIKRLDMKTKAKSEVKLADTKLKFIYSY</sequence>
<name>A0ABY6GWF1_9GAMM</name>